<protein>
    <submittedName>
        <fullName evidence="5">Tetratricopeptide repeat protein</fullName>
    </submittedName>
</protein>
<evidence type="ECO:0000256" key="4">
    <source>
        <dbReference type="SAM" id="SignalP"/>
    </source>
</evidence>
<reference evidence="5 6" key="1">
    <citation type="submission" date="2019-08" db="EMBL/GenBank/DDBJ databases">
        <title>Genome sequence of Gelidibacter salicanalis IC162T.</title>
        <authorList>
            <person name="Bowman J.P."/>
        </authorList>
    </citation>
    <scope>NUCLEOTIDE SEQUENCE [LARGE SCALE GENOMIC DNA]</scope>
    <source>
        <strain evidence="5 6">IC162</strain>
    </source>
</reference>
<feature type="signal peptide" evidence="4">
    <location>
        <begin position="1"/>
        <end position="19"/>
    </location>
</feature>
<dbReference type="AlphaFoldDB" id="A0A5C7AMV0"/>
<dbReference type="RefSeq" id="WP_146890185.1">
    <property type="nucleotide sequence ID" value="NZ_VORX01000002.1"/>
</dbReference>
<dbReference type="Pfam" id="PF14559">
    <property type="entry name" value="TPR_19"/>
    <property type="match status" value="1"/>
</dbReference>
<proteinExistence type="predicted"/>
<dbReference type="PANTHER" id="PTHR44186:SF1">
    <property type="entry name" value="BARDET-BIEDL SYNDROME 4 PROTEIN"/>
    <property type="match status" value="1"/>
</dbReference>
<dbReference type="OrthoDB" id="9810596at2"/>
<organism evidence="5 6">
    <name type="scientific">Gelidibacter salicanalis</name>
    <dbReference type="NCBI Taxonomy" id="291193"/>
    <lineage>
        <taxon>Bacteria</taxon>
        <taxon>Pseudomonadati</taxon>
        <taxon>Bacteroidota</taxon>
        <taxon>Flavobacteriia</taxon>
        <taxon>Flavobacteriales</taxon>
        <taxon>Flavobacteriaceae</taxon>
        <taxon>Gelidibacter</taxon>
    </lineage>
</organism>
<dbReference type="Pfam" id="PF12895">
    <property type="entry name" value="ANAPC3"/>
    <property type="match status" value="1"/>
</dbReference>
<evidence type="ECO:0000313" key="5">
    <source>
        <dbReference type="EMBL" id="TXE09049.1"/>
    </source>
</evidence>
<feature type="repeat" description="TPR" evidence="3">
    <location>
        <begin position="288"/>
        <end position="321"/>
    </location>
</feature>
<comment type="caution">
    <text evidence="5">The sequence shown here is derived from an EMBL/GenBank/DDBJ whole genome shotgun (WGS) entry which is preliminary data.</text>
</comment>
<dbReference type="Gene3D" id="1.25.40.10">
    <property type="entry name" value="Tetratricopeptide repeat domain"/>
    <property type="match status" value="4"/>
</dbReference>
<keyword evidence="6" id="KW-1185">Reference proteome</keyword>
<evidence type="ECO:0000313" key="6">
    <source>
        <dbReference type="Proteomes" id="UP000321734"/>
    </source>
</evidence>
<dbReference type="InterPro" id="IPR011990">
    <property type="entry name" value="TPR-like_helical_dom_sf"/>
</dbReference>
<evidence type="ECO:0000256" key="1">
    <source>
        <dbReference type="ARBA" id="ARBA00022737"/>
    </source>
</evidence>
<dbReference type="SUPFAM" id="SSF48452">
    <property type="entry name" value="TPR-like"/>
    <property type="match status" value="1"/>
</dbReference>
<accession>A0A5C7AMV0</accession>
<dbReference type="Proteomes" id="UP000321734">
    <property type="component" value="Unassembled WGS sequence"/>
</dbReference>
<sequence>MPKVLNLCSVMLLTWSFQAQDVSLKLADSLYAHGNYAQAITVFKSFEQQEHVYEKLAKAYMALGNYDEALKNYKSASQTFPEDALLKYDYAKLLARNKKLKAAEDLFNALVYLDYKNPNYHYELGLVLEQQGDSTAMNRFQSAFQLDSTHQKAIHKIAKQLLIKRNHEKSLYYIDVGLASYANNPELISLKALNFYWQQEYKIAIQWFEKLLALGENSQFIHEKLSFCYAENLHYENAILHAKQAVNFDVKNATNLYILGQLYEKVNDFAAAEKWLTEALLLLDQPLNVEYTTLATVLNQQKKYKEAIAVLQKAILEDPKDDRANFFLARTKDQYFADRDAKIKAYEVFRERFPKSVFVHFADSRLRELREEKFMNSE</sequence>
<dbReference type="PROSITE" id="PS50005">
    <property type="entry name" value="TPR"/>
    <property type="match status" value="2"/>
</dbReference>
<feature type="repeat" description="TPR" evidence="3">
    <location>
        <begin position="50"/>
        <end position="83"/>
    </location>
</feature>
<gene>
    <name evidence="5" type="ORF">ES711_03700</name>
</gene>
<dbReference type="Pfam" id="PF13174">
    <property type="entry name" value="TPR_6"/>
    <property type="match status" value="1"/>
</dbReference>
<evidence type="ECO:0000256" key="2">
    <source>
        <dbReference type="ARBA" id="ARBA00022803"/>
    </source>
</evidence>
<dbReference type="InterPro" id="IPR019734">
    <property type="entry name" value="TPR_rpt"/>
</dbReference>
<keyword evidence="4" id="KW-0732">Signal</keyword>
<keyword evidence="2 3" id="KW-0802">TPR repeat</keyword>
<dbReference type="SMART" id="SM00028">
    <property type="entry name" value="TPR"/>
    <property type="match status" value="5"/>
</dbReference>
<dbReference type="PANTHER" id="PTHR44186">
    <property type="match status" value="1"/>
</dbReference>
<keyword evidence="1" id="KW-0677">Repeat</keyword>
<evidence type="ECO:0000256" key="3">
    <source>
        <dbReference type="PROSITE-ProRule" id="PRU00339"/>
    </source>
</evidence>
<name>A0A5C7AMV0_9FLAO</name>
<dbReference type="EMBL" id="VORX01000002">
    <property type="protein sequence ID" value="TXE09049.1"/>
    <property type="molecule type" value="Genomic_DNA"/>
</dbReference>
<feature type="chain" id="PRO_5022685317" evidence="4">
    <location>
        <begin position="20"/>
        <end position="378"/>
    </location>
</feature>